<proteinExistence type="predicted"/>
<accession>A0A4Y2HW61</accession>
<evidence type="ECO:0000313" key="1">
    <source>
        <dbReference type="EMBL" id="GBM69259.1"/>
    </source>
</evidence>
<organism evidence="1 2">
    <name type="scientific">Araneus ventricosus</name>
    <name type="common">Orbweaver spider</name>
    <name type="synonym">Epeira ventricosa</name>
    <dbReference type="NCBI Taxonomy" id="182803"/>
    <lineage>
        <taxon>Eukaryota</taxon>
        <taxon>Metazoa</taxon>
        <taxon>Ecdysozoa</taxon>
        <taxon>Arthropoda</taxon>
        <taxon>Chelicerata</taxon>
        <taxon>Arachnida</taxon>
        <taxon>Araneae</taxon>
        <taxon>Araneomorphae</taxon>
        <taxon>Entelegynae</taxon>
        <taxon>Araneoidea</taxon>
        <taxon>Araneidae</taxon>
        <taxon>Araneus</taxon>
    </lineage>
</organism>
<protein>
    <submittedName>
        <fullName evidence="1">Uncharacterized protein</fullName>
    </submittedName>
</protein>
<keyword evidence="2" id="KW-1185">Reference proteome</keyword>
<dbReference type="EMBL" id="BGPR01002186">
    <property type="protein sequence ID" value="GBM69259.1"/>
    <property type="molecule type" value="Genomic_DNA"/>
</dbReference>
<gene>
    <name evidence="1" type="ORF">AVEN_134701_1</name>
</gene>
<reference evidence="1 2" key="1">
    <citation type="journal article" date="2019" name="Sci. Rep.">
        <title>Orb-weaving spider Araneus ventricosus genome elucidates the spidroin gene catalogue.</title>
        <authorList>
            <person name="Kono N."/>
            <person name="Nakamura H."/>
            <person name="Ohtoshi R."/>
            <person name="Moran D.A.P."/>
            <person name="Shinohara A."/>
            <person name="Yoshida Y."/>
            <person name="Fujiwara M."/>
            <person name="Mori M."/>
            <person name="Tomita M."/>
            <person name="Arakawa K."/>
        </authorList>
    </citation>
    <scope>NUCLEOTIDE SEQUENCE [LARGE SCALE GENOMIC DNA]</scope>
</reference>
<dbReference type="Proteomes" id="UP000499080">
    <property type="component" value="Unassembled WGS sequence"/>
</dbReference>
<name>A0A4Y2HW61_ARAVE</name>
<evidence type="ECO:0000313" key="2">
    <source>
        <dbReference type="Proteomes" id="UP000499080"/>
    </source>
</evidence>
<comment type="caution">
    <text evidence="1">The sequence shown here is derived from an EMBL/GenBank/DDBJ whole genome shotgun (WGS) entry which is preliminary data.</text>
</comment>
<sequence length="91" mass="10849">MSKELPPCPPEWFYAEDDLNNSSRYHRKTVISLLFWMKMCRSVDRFLDEEVNVLTAKILTFPLRELPFFYEKTSPQSTRMVFGADDESSRY</sequence>
<dbReference type="AlphaFoldDB" id="A0A4Y2HW61"/>